<feature type="transmembrane region" description="Helical" evidence="1">
    <location>
        <begin position="12"/>
        <end position="38"/>
    </location>
</feature>
<dbReference type="AlphaFoldDB" id="A0A1F5S1R4"/>
<reference evidence="2 3" key="1">
    <citation type="journal article" date="2016" name="Nat. Commun.">
        <title>Thousands of microbial genomes shed light on interconnected biogeochemical processes in an aquifer system.</title>
        <authorList>
            <person name="Anantharaman K."/>
            <person name="Brown C.T."/>
            <person name="Hug L.A."/>
            <person name="Sharon I."/>
            <person name="Castelle C.J."/>
            <person name="Probst A.J."/>
            <person name="Thomas B.C."/>
            <person name="Singh A."/>
            <person name="Wilkins M.J."/>
            <person name="Karaoz U."/>
            <person name="Brodie E.L."/>
            <person name="Williams K.H."/>
            <person name="Hubbard S.S."/>
            <person name="Banfield J.F."/>
        </authorList>
    </citation>
    <scope>NUCLEOTIDE SEQUENCE [LARGE SCALE GENOMIC DNA]</scope>
</reference>
<evidence type="ECO:0000256" key="1">
    <source>
        <dbReference type="SAM" id="Phobius"/>
    </source>
</evidence>
<keyword evidence="1" id="KW-0812">Transmembrane</keyword>
<keyword evidence="1" id="KW-1133">Transmembrane helix</keyword>
<evidence type="ECO:0000313" key="2">
    <source>
        <dbReference type="EMBL" id="OGF20625.1"/>
    </source>
</evidence>
<accession>A0A1F5S1R4</accession>
<dbReference type="STRING" id="1797985.A2Y83_03670"/>
<evidence type="ECO:0000313" key="3">
    <source>
        <dbReference type="Proteomes" id="UP000178323"/>
    </source>
</evidence>
<dbReference type="EMBL" id="MFFS01000082">
    <property type="protein sequence ID" value="OGF20625.1"/>
    <property type="molecule type" value="Genomic_DNA"/>
</dbReference>
<evidence type="ECO:0008006" key="4">
    <source>
        <dbReference type="Google" id="ProtNLM"/>
    </source>
</evidence>
<keyword evidence="1" id="KW-0472">Membrane</keyword>
<sequence>MDFKKLDLTPGKILKISGIAIASIVLLAIAASLLGFIFNSMRSGFGNSSSGFSKGGYALMADEAAMDSSYGVTLSARNAAQSAKIIPSQNYAQGNDAEDFEILEYNASIETRELKNTCDKVESLKSKDYIIFETANKYEHGCNYRLKVKRDNVSEVLDTIKELDPKELSENIYTIKRTIDDFTSETEILEKRKISIDETLNNAIKAYDEITSIAAKKEDAESLAKIIDSKINIIERLTQERININSQLERLARSKAEQLDRLAYTFFSVSIFENKFIDNENIADSWKNSVKKFVSNINKVAQDITINLFGFIFLVLQYIIYLFILLVVAKYGWRLVKYIWKK</sequence>
<organism evidence="2 3">
    <name type="scientific">Candidatus Falkowbacteria bacterium RBG_13_39_14</name>
    <dbReference type="NCBI Taxonomy" id="1797985"/>
    <lineage>
        <taxon>Bacteria</taxon>
        <taxon>Candidatus Falkowiibacteriota</taxon>
    </lineage>
</organism>
<feature type="transmembrane region" description="Helical" evidence="1">
    <location>
        <begin position="308"/>
        <end position="333"/>
    </location>
</feature>
<protein>
    <recommendedName>
        <fullName evidence="4">DUF4349 domain-containing protein</fullName>
    </recommendedName>
</protein>
<comment type="caution">
    <text evidence="2">The sequence shown here is derived from an EMBL/GenBank/DDBJ whole genome shotgun (WGS) entry which is preliminary data.</text>
</comment>
<proteinExistence type="predicted"/>
<dbReference type="Proteomes" id="UP000178323">
    <property type="component" value="Unassembled WGS sequence"/>
</dbReference>
<name>A0A1F5S1R4_9BACT</name>
<gene>
    <name evidence="2" type="ORF">A2Y83_03670</name>
</gene>